<sequence>MFIDADATITVRKEAFKRKLEDAHLRKNSSLGLLWDKEVKVRFLSCSLHHIDVIVQWVDDKHNGVVVEERLDRYCANINWSLYFPNAHVTHIDYDISDHLPMLLKCNPSSNGPSHRTRRFHLENMWFTDPSCKEIVASAWSLVLQSDPVDNLLVRIANCSRELTTWNHRTFSYVGNEIKKLKHI</sequence>
<evidence type="ECO:0008006" key="3">
    <source>
        <dbReference type="Google" id="ProtNLM"/>
    </source>
</evidence>
<protein>
    <recommendedName>
        <fullName evidence="3">Reverse transcriptase</fullName>
    </recommendedName>
</protein>
<evidence type="ECO:0000313" key="2">
    <source>
        <dbReference type="Proteomes" id="UP001153076"/>
    </source>
</evidence>
<keyword evidence="2" id="KW-1185">Reference proteome</keyword>
<comment type="caution">
    <text evidence="1">The sequence shown here is derived from an EMBL/GenBank/DDBJ whole genome shotgun (WGS) entry which is preliminary data.</text>
</comment>
<dbReference type="EMBL" id="JAKOGI010000594">
    <property type="protein sequence ID" value="KAJ8432652.1"/>
    <property type="molecule type" value="Genomic_DNA"/>
</dbReference>
<accession>A0A9Q1JX54</accession>
<name>A0A9Q1JX54_9CARY</name>
<dbReference type="Proteomes" id="UP001153076">
    <property type="component" value="Unassembled WGS sequence"/>
</dbReference>
<evidence type="ECO:0000313" key="1">
    <source>
        <dbReference type="EMBL" id="KAJ8432652.1"/>
    </source>
</evidence>
<gene>
    <name evidence="1" type="ORF">Cgig2_011818</name>
</gene>
<reference evidence="1" key="1">
    <citation type="submission" date="2022-04" db="EMBL/GenBank/DDBJ databases">
        <title>Carnegiea gigantea Genome sequencing and assembly v2.</title>
        <authorList>
            <person name="Copetti D."/>
            <person name="Sanderson M.J."/>
            <person name="Burquez A."/>
            <person name="Wojciechowski M.F."/>
        </authorList>
    </citation>
    <scope>NUCLEOTIDE SEQUENCE</scope>
    <source>
        <strain evidence="1">SGP5-SGP5p</strain>
        <tissue evidence="1">Aerial part</tissue>
    </source>
</reference>
<dbReference type="AlphaFoldDB" id="A0A9Q1JX54"/>
<dbReference type="PANTHER" id="PTHR33710">
    <property type="entry name" value="BNAC02G09200D PROTEIN"/>
    <property type="match status" value="1"/>
</dbReference>
<dbReference type="PANTHER" id="PTHR33710:SF71">
    <property type="entry name" value="ENDONUCLEASE_EXONUCLEASE_PHOSPHATASE DOMAIN-CONTAINING PROTEIN"/>
    <property type="match status" value="1"/>
</dbReference>
<proteinExistence type="predicted"/>
<dbReference type="OrthoDB" id="998851at2759"/>
<organism evidence="1 2">
    <name type="scientific">Carnegiea gigantea</name>
    <dbReference type="NCBI Taxonomy" id="171969"/>
    <lineage>
        <taxon>Eukaryota</taxon>
        <taxon>Viridiplantae</taxon>
        <taxon>Streptophyta</taxon>
        <taxon>Embryophyta</taxon>
        <taxon>Tracheophyta</taxon>
        <taxon>Spermatophyta</taxon>
        <taxon>Magnoliopsida</taxon>
        <taxon>eudicotyledons</taxon>
        <taxon>Gunneridae</taxon>
        <taxon>Pentapetalae</taxon>
        <taxon>Caryophyllales</taxon>
        <taxon>Cactineae</taxon>
        <taxon>Cactaceae</taxon>
        <taxon>Cactoideae</taxon>
        <taxon>Echinocereeae</taxon>
        <taxon>Carnegiea</taxon>
    </lineage>
</organism>